<proteinExistence type="predicted"/>
<dbReference type="SUPFAM" id="SSF51261">
    <property type="entry name" value="Duplicated hybrid motif"/>
    <property type="match status" value="1"/>
</dbReference>
<name>A0A1G5QU30_9GAMM</name>
<dbReference type="InterPro" id="IPR016047">
    <property type="entry name" value="M23ase_b-sheet_dom"/>
</dbReference>
<dbReference type="GO" id="GO:0004222">
    <property type="term" value="F:metalloendopeptidase activity"/>
    <property type="evidence" value="ECO:0007669"/>
    <property type="project" value="TreeGrafter"/>
</dbReference>
<dbReference type="AlphaFoldDB" id="A0A1G5QU30"/>
<dbReference type="FunFam" id="2.70.70.10:FF:000003">
    <property type="entry name" value="Murein hydrolase activator EnvC"/>
    <property type="match status" value="1"/>
</dbReference>
<feature type="coiled-coil region" evidence="1">
    <location>
        <begin position="23"/>
        <end position="106"/>
    </location>
</feature>
<feature type="signal peptide" evidence="2">
    <location>
        <begin position="1"/>
        <end position="20"/>
    </location>
</feature>
<keyword evidence="4" id="KW-0378">Hydrolase</keyword>
<dbReference type="STRING" id="415747.SAMN03097708_02777"/>
<feature type="chain" id="PRO_5011677655" evidence="2">
    <location>
        <begin position="21"/>
        <end position="379"/>
    </location>
</feature>
<evidence type="ECO:0000256" key="2">
    <source>
        <dbReference type="SAM" id="SignalP"/>
    </source>
</evidence>
<protein>
    <submittedName>
        <fullName evidence="4">Septal ring factor EnvC, activator of murein hydrolases AmiA and AmiB</fullName>
    </submittedName>
</protein>
<dbReference type="Gene3D" id="6.10.250.3150">
    <property type="match status" value="1"/>
</dbReference>
<keyword evidence="5" id="KW-1185">Reference proteome</keyword>
<dbReference type="EMBL" id="FMWD01000009">
    <property type="protein sequence ID" value="SCZ65070.1"/>
    <property type="molecule type" value="Genomic_DNA"/>
</dbReference>
<accession>A0A1G5QU30</accession>
<evidence type="ECO:0000313" key="4">
    <source>
        <dbReference type="EMBL" id="SCZ65070.1"/>
    </source>
</evidence>
<organism evidence="4 5">
    <name type="scientific">Thiohalomonas denitrificans</name>
    <dbReference type="NCBI Taxonomy" id="415747"/>
    <lineage>
        <taxon>Bacteria</taxon>
        <taxon>Pseudomonadati</taxon>
        <taxon>Pseudomonadota</taxon>
        <taxon>Gammaproteobacteria</taxon>
        <taxon>Thiohalomonadales</taxon>
        <taxon>Thiohalomonadaceae</taxon>
        <taxon>Thiohalomonas</taxon>
    </lineage>
</organism>
<feature type="domain" description="M23ase beta-sheet core" evidence="3">
    <location>
        <begin position="279"/>
        <end position="373"/>
    </location>
</feature>
<dbReference type="RefSeq" id="WP_092998355.1">
    <property type="nucleotide sequence ID" value="NZ_FMWD01000009.1"/>
</dbReference>
<dbReference type="CDD" id="cd12797">
    <property type="entry name" value="M23_peptidase"/>
    <property type="match status" value="1"/>
</dbReference>
<evidence type="ECO:0000313" key="5">
    <source>
        <dbReference type="Proteomes" id="UP000199648"/>
    </source>
</evidence>
<feature type="coiled-coil region" evidence="1">
    <location>
        <begin position="153"/>
        <end position="239"/>
    </location>
</feature>
<dbReference type="InterPro" id="IPR050570">
    <property type="entry name" value="Cell_wall_metabolism_enzyme"/>
</dbReference>
<dbReference type="Proteomes" id="UP000199648">
    <property type="component" value="Unassembled WGS sequence"/>
</dbReference>
<evidence type="ECO:0000256" key="1">
    <source>
        <dbReference type="SAM" id="Coils"/>
    </source>
</evidence>
<dbReference type="Pfam" id="PF01551">
    <property type="entry name" value="Peptidase_M23"/>
    <property type="match status" value="1"/>
</dbReference>
<evidence type="ECO:0000259" key="3">
    <source>
        <dbReference type="Pfam" id="PF01551"/>
    </source>
</evidence>
<dbReference type="OrthoDB" id="9784703at2"/>
<dbReference type="PANTHER" id="PTHR21666">
    <property type="entry name" value="PEPTIDASE-RELATED"/>
    <property type="match status" value="1"/>
</dbReference>
<keyword evidence="1" id="KW-0175">Coiled coil</keyword>
<sequence length="379" mass="43045">MKLPGLVFAVALLLAGAAGAGEREDKEAELKRIQARITELRQDLDTTRDRYTGQRRQLREVEEAIGGVKLRLRSLDERLEGQLLKLQELEAERTELNATVNTQRDRLAEQVRSAFTTGRQEYLKILLNQEDPAAIGRMLTYYDYLNRARSERIQALLTTLERLEAVRVEIADESRRLDRLRTQQQQQREQLEASRGERQTIIAALARDIRDKDERLEQMRADREELERLLRALAKALADIPPEAGDFQPFGKLRGQLKWPSEGRILAGFGSPRGQTGSRWQGVLIDGNEGQPVQSVARGRVAFAEWLRGYGLLVIVDHDDGYMTLYGHNESLYKEAGDWVEAGEIIAALGSTGGQERTALYFEIRHDGRPKDPVSWCGR</sequence>
<keyword evidence="2" id="KW-0732">Signal</keyword>
<reference evidence="4 5" key="1">
    <citation type="submission" date="2016-10" db="EMBL/GenBank/DDBJ databases">
        <authorList>
            <person name="de Groot N.N."/>
        </authorList>
    </citation>
    <scope>NUCLEOTIDE SEQUENCE [LARGE SCALE GENOMIC DNA]</scope>
    <source>
        <strain evidence="4 5">HLD2</strain>
    </source>
</reference>
<dbReference type="PANTHER" id="PTHR21666:SF270">
    <property type="entry name" value="MUREIN HYDROLASE ACTIVATOR ENVC"/>
    <property type="match status" value="1"/>
</dbReference>
<dbReference type="Gene3D" id="2.70.70.10">
    <property type="entry name" value="Glucose Permease (Domain IIA)"/>
    <property type="match status" value="1"/>
</dbReference>
<dbReference type="InterPro" id="IPR011055">
    <property type="entry name" value="Dup_hybrid_motif"/>
</dbReference>
<gene>
    <name evidence="4" type="ORF">SAMN03097708_02777</name>
</gene>